<keyword evidence="3" id="KW-1003">Cell membrane</keyword>
<dbReference type="EMBL" id="JBHSHT010000001">
    <property type="protein sequence ID" value="MFC4823374.1"/>
    <property type="molecule type" value="Genomic_DNA"/>
</dbReference>
<keyword evidence="6" id="KW-0449">Lipoprotein</keyword>
<feature type="region of interest" description="Disordered" evidence="7">
    <location>
        <begin position="338"/>
        <end position="358"/>
    </location>
</feature>
<dbReference type="Pfam" id="PF02608">
    <property type="entry name" value="Bmp"/>
    <property type="match status" value="1"/>
</dbReference>
<dbReference type="PANTHER" id="PTHR34296">
    <property type="entry name" value="TRANSCRIPTIONAL ACTIVATOR PROTEIN MED"/>
    <property type="match status" value="1"/>
</dbReference>
<organism evidence="9 10">
    <name type="scientific">Halorussus aquaticus</name>
    <dbReference type="NCBI Taxonomy" id="2953748"/>
    <lineage>
        <taxon>Archaea</taxon>
        <taxon>Methanobacteriati</taxon>
        <taxon>Methanobacteriota</taxon>
        <taxon>Stenosarchaea group</taxon>
        <taxon>Halobacteria</taxon>
        <taxon>Halobacteriales</taxon>
        <taxon>Haladaptataceae</taxon>
        <taxon>Halorussus</taxon>
    </lineage>
</organism>
<sequence>MRGKHEHRRRFLQLLGGAAAFGSTGFLQDDTTNVGMVYATGGLGDNSFNDMAHRGVQQAADEFAVEFQNAEPSSPSDVATLQRRFARSQNPDYELICCIGFVQAEALQRNAQRFSDQRFMVVDTVVEQPNVASYVFKEQQGSFQVGHLAGLMTDMDFSAGAGETNDDLTVGFVGGKEVPLIKKFEAGYLAGVEHANPDVNVLSAYAGAWSDPAKGQSIANSMYDNGADIIYHAAGGTGTGVFKAAQSSGRYAIGVDADQSESLPDYADVILASMVKHVDQAVLQSVERVVNGNFQGGSVNRLGLQENGVEAVYGSQLASEIPQEVKSALEQSKQRIVNGEITVPTKPSQVGQATTTTQ</sequence>
<evidence type="ECO:0000256" key="2">
    <source>
        <dbReference type="ARBA" id="ARBA00008610"/>
    </source>
</evidence>
<gene>
    <name evidence="9" type="ORF">ACFO9K_03770</name>
</gene>
<dbReference type="GO" id="GO:0005886">
    <property type="term" value="C:plasma membrane"/>
    <property type="evidence" value="ECO:0007669"/>
    <property type="project" value="UniProtKB-SubCell"/>
</dbReference>
<keyword evidence="4" id="KW-0732">Signal</keyword>
<evidence type="ECO:0000256" key="4">
    <source>
        <dbReference type="ARBA" id="ARBA00022729"/>
    </source>
</evidence>
<keyword evidence="5" id="KW-0472">Membrane</keyword>
<evidence type="ECO:0000313" key="9">
    <source>
        <dbReference type="EMBL" id="MFC4823374.1"/>
    </source>
</evidence>
<dbReference type="PANTHER" id="PTHR34296:SF2">
    <property type="entry name" value="ABC TRANSPORTER GUANOSINE-BINDING PROTEIN NUPN"/>
    <property type="match status" value="1"/>
</dbReference>
<feature type="compositionally biased region" description="Polar residues" evidence="7">
    <location>
        <begin position="345"/>
        <end position="358"/>
    </location>
</feature>
<comment type="similarity">
    <text evidence="2">Belongs to the BMP lipoprotein family.</text>
</comment>
<comment type="caution">
    <text evidence="9">The sequence shown here is derived from an EMBL/GenBank/DDBJ whole genome shotgun (WGS) entry which is preliminary data.</text>
</comment>
<comment type="subcellular location">
    <subcellularLocation>
        <location evidence="1">Cell membrane</location>
        <topology evidence="1">Lipid-anchor</topology>
    </subcellularLocation>
</comment>
<evidence type="ECO:0000256" key="1">
    <source>
        <dbReference type="ARBA" id="ARBA00004193"/>
    </source>
</evidence>
<dbReference type="CDD" id="cd06354">
    <property type="entry name" value="PBP1_PrnA-like"/>
    <property type="match status" value="1"/>
</dbReference>
<evidence type="ECO:0000259" key="8">
    <source>
        <dbReference type="Pfam" id="PF02608"/>
    </source>
</evidence>
<evidence type="ECO:0000313" key="10">
    <source>
        <dbReference type="Proteomes" id="UP001595945"/>
    </source>
</evidence>
<dbReference type="Gene3D" id="3.40.50.2300">
    <property type="match status" value="2"/>
</dbReference>
<evidence type="ECO:0000256" key="5">
    <source>
        <dbReference type="ARBA" id="ARBA00023136"/>
    </source>
</evidence>
<dbReference type="InterPro" id="IPR028082">
    <property type="entry name" value="Peripla_BP_I"/>
</dbReference>
<evidence type="ECO:0000256" key="3">
    <source>
        <dbReference type="ARBA" id="ARBA00022475"/>
    </source>
</evidence>
<dbReference type="GeneID" id="73045577"/>
<evidence type="ECO:0000256" key="6">
    <source>
        <dbReference type="ARBA" id="ARBA00023288"/>
    </source>
</evidence>
<dbReference type="RefSeq" id="WP_254267150.1">
    <property type="nucleotide sequence ID" value="NZ_CP100400.1"/>
</dbReference>
<dbReference type="AlphaFoldDB" id="A0ABD5PY39"/>
<protein>
    <submittedName>
        <fullName evidence="9">BMP family protein</fullName>
    </submittedName>
</protein>
<dbReference type="SUPFAM" id="SSF53822">
    <property type="entry name" value="Periplasmic binding protein-like I"/>
    <property type="match status" value="1"/>
</dbReference>
<name>A0ABD5PY39_9EURY</name>
<dbReference type="InterPro" id="IPR050957">
    <property type="entry name" value="BMP_lipoprotein"/>
</dbReference>
<feature type="domain" description="ABC transporter substrate-binding protein PnrA-like" evidence="8">
    <location>
        <begin position="34"/>
        <end position="345"/>
    </location>
</feature>
<dbReference type="Proteomes" id="UP001595945">
    <property type="component" value="Unassembled WGS sequence"/>
</dbReference>
<reference evidence="9 10" key="1">
    <citation type="journal article" date="2019" name="Int. J. Syst. Evol. Microbiol.">
        <title>The Global Catalogue of Microorganisms (GCM) 10K type strain sequencing project: providing services to taxonomists for standard genome sequencing and annotation.</title>
        <authorList>
            <consortium name="The Broad Institute Genomics Platform"/>
            <consortium name="The Broad Institute Genome Sequencing Center for Infectious Disease"/>
            <person name="Wu L."/>
            <person name="Ma J."/>
        </authorList>
    </citation>
    <scope>NUCLEOTIDE SEQUENCE [LARGE SCALE GENOMIC DNA]</scope>
    <source>
        <strain evidence="9 10">XZYJ18</strain>
    </source>
</reference>
<proteinExistence type="inferred from homology"/>
<keyword evidence="10" id="KW-1185">Reference proteome</keyword>
<evidence type="ECO:0000256" key="7">
    <source>
        <dbReference type="SAM" id="MobiDB-lite"/>
    </source>
</evidence>
<accession>A0ABD5PY39</accession>
<dbReference type="InterPro" id="IPR003760">
    <property type="entry name" value="PnrA-like"/>
</dbReference>